<feature type="domain" description="THUMP-like" evidence="1">
    <location>
        <begin position="311"/>
        <end position="356"/>
    </location>
</feature>
<dbReference type="SUPFAM" id="SSF53335">
    <property type="entry name" value="S-adenosyl-L-methionine-dependent methyltransferases"/>
    <property type="match status" value="1"/>
</dbReference>
<dbReference type="Pfam" id="PF18096">
    <property type="entry name" value="Thump_like"/>
    <property type="match status" value="1"/>
</dbReference>
<organism evidence="2 3">
    <name type="scientific">Tepidiforma flava</name>
    <dbReference type="NCBI Taxonomy" id="3004094"/>
    <lineage>
        <taxon>Bacteria</taxon>
        <taxon>Bacillati</taxon>
        <taxon>Chloroflexota</taxon>
        <taxon>Tepidiformia</taxon>
        <taxon>Tepidiformales</taxon>
        <taxon>Tepidiformaceae</taxon>
        <taxon>Tepidiforma</taxon>
    </lineage>
</organism>
<dbReference type="EMBL" id="CP115149">
    <property type="protein sequence ID" value="WBL36096.1"/>
    <property type="molecule type" value="Genomic_DNA"/>
</dbReference>
<dbReference type="InterPro" id="IPR029063">
    <property type="entry name" value="SAM-dependent_MTases_sf"/>
</dbReference>
<gene>
    <name evidence="2" type="ORF">O0235_00240</name>
</gene>
<protein>
    <recommendedName>
        <fullName evidence="1">THUMP-like domain-containing protein</fullName>
    </recommendedName>
</protein>
<accession>A0ABY7M6D3</accession>
<keyword evidence="3" id="KW-1185">Reference proteome</keyword>
<dbReference type="Gene3D" id="3.40.50.150">
    <property type="entry name" value="Vaccinia Virus protein VP39"/>
    <property type="match status" value="1"/>
</dbReference>
<evidence type="ECO:0000313" key="3">
    <source>
        <dbReference type="Proteomes" id="UP001212803"/>
    </source>
</evidence>
<dbReference type="RefSeq" id="WP_270056621.1">
    <property type="nucleotide sequence ID" value="NZ_CP115149.1"/>
</dbReference>
<reference evidence="2 3" key="1">
    <citation type="journal article" date="2023" name="ISME J.">
        <title>Thermophilic Dehalococcoidia with unusual traits shed light on an unexpected past.</title>
        <authorList>
            <person name="Palmer M."/>
            <person name="Covington J.K."/>
            <person name="Zhou E.M."/>
            <person name="Thomas S.C."/>
            <person name="Habib N."/>
            <person name="Seymour C.O."/>
            <person name="Lai D."/>
            <person name="Johnston J."/>
            <person name="Hashimi A."/>
            <person name="Jiao J.Y."/>
            <person name="Muok A.R."/>
            <person name="Liu L."/>
            <person name="Xian W.D."/>
            <person name="Zhi X.Y."/>
            <person name="Li M.M."/>
            <person name="Silva L.P."/>
            <person name="Bowen B.P."/>
            <person name="Louie K."/>
            <person name="Briegel A."/>
            <person name="Pett-Ridge J."/>
            <person name="Weber P.K."/>
            <person name="Tocheva E.I."/>
            <person name="Woyke T."/>
            <person name="Northen T.R."/>
            <person name="Mayali X."/>
            <person name="Li W.J."/>
            <person name="Hedlund B.P."/>
        </authorList>
    </citation>
    <scope>NUCLEOTIDE SEQUENCE [LARGE SCALE GENOMIC DNA]</scope>
    <source>
        <strain evidence="2 3">YIM 72310</strain>
    </source>
</reference>
<proteinExistence type="predicted"/>
<dbReference type="Proteomes" id="UP001212803">
    <property type="component" value="Chromosome"/>
</dbReference>
<sequence>MRLERAQWLASRAGREALAELGSELEALDAAAQAGRLRRTFPAEEAAALGEQLALRRRARERFGELPVALYSAEGLEMMTHPLVARRRAARLAGLGLPAADLTCGLGGDLAALAAAGIEAAGLERDEATALLAGANVPGRAARGDAARPPFTLDRLAVVIDPGRRAGGRRTFDPATFSPPWEVCLELLQAARAGALKGPPGLDHAAVPPWCELEAVQVGRDLRELTLWGGDGAEPGLRRAVLLPGGHELDSRAPASEAAALRFGRYLFDPASCVTRAGLVQQLAAALGAWQIDARVAYLASDRPARHPLAAGFEVLEVLPFGVKRLREVLRARGWRPAEIRKRAFPVEPDALRGSWAGSRASP</sequence>
<evidence type="ECO:0000259" key="1">
    <source>
        <dbReference type="Pfam" id="PF18096"/>
    </source>
</evidence>
<name>A0ABY7M6D3_9CHLR</name>
<dbReference type="InterPro" id="IPR041497">
    <property type="entry name" value="Thump-like"/>
</dbReference>
<evidence type="ECO:0000313" key="2">
    <source>
        <dbReference type="EMBL" id="WBL36096.1"/>
    </source>
</evidence>